<accession>A0AAW2JWZ7</accession>
<dbReference type="EMBL" id="JACGWJ010000031">
    <property type="protein sequence ID" value="KAL0298779.1"/>
    <property type="molecule type" value="Genomic_DNA"/>
</dbReference>
<reference evidence="1" key="2">
    <citation type="journal article" date="2024" name="Plant">
        <title>Genomic evolution and insights into agronomic trait innovations of Sesamum species.</title>
        <authorList>
            <person name="Miao H."/>
            <person name="Wang L."/>
            <person name="Qu L."/>
            <person name="Liu H."/>
            <person name="Sun Y."/>
            <person name="Le M."/>
            <person name="Wang Q."/>
            <person name="Wei S."/>
            <person name="Zheng Y."/>
            <person name="Lin W."/>
            <person name="Duan Y."/>
            <person name="Cao H."/>
            <person name="Xiong S."/>
            <person name="Wang X."/>
            <person name="Wei L."/>
            <person name="Li C."/>
            <person name="Ma Q."/>
            <person name="Ju M."/>
            <person name="Zhao R."/>
            <person name="Li G."/>
            <person name="Mu C."/>
            <person name="Tian Q."/>
            <person name="Mei H."/>
            <person name="Zhang T."/>
            <person name="Gao T."/>
            <person name="Zhang H."/>
        </authorList>
    </citation>
    <scope>NUCLEOTIDE SEQUENCE</scope>
    <source>
        <strain evidence="1">G02</strain>
    </source>
</reference>
<proteinExistence type="predicted"/>
<dbReference type="PANTHER" id="PTHR45621">
    <property type="entry name" value="OS01G0588500 PROTEIN-RELATED"/>
    <property type="match status" value="1"/>
</dbReference>
<dbReference type="Gene3D" id="1.10.510.10">
    <property type="entry name" value="Transferase(Phosphotransferase) domain 1"/>
    <property type="match status" value="1"/>
</dbReference>
<name>A0AAW2JWZ7_SESRA</name>
<evidence type="ECO:0000313" key="1">
    <source>
        <dbReference type="EMBL" id="KAL0298779.1"/>
    </source>
</evidence>
<comment type="caution">
    <text evidence="1">The sequence shown here is derived from an EMBL/GenBank/DDBJ whole genome shotgun (WGS) entry which is preliminary data.</text>
</comment>
<protein>
    <submittedName>
        <fullName evidence="1">Serine/threonine-protein kinase PCRK1</fullName>
    </submittedName>
</protein>
<dbReference type="InterPro" id="IPR050823">
    <property type="entry name" value="Plant_Ser_Thr_Prot_Kinase"/>
</dbReference>
<keyword evidence="1" id="KW-0418">Kinase</keyword>
<sequence length="98" mass="11164">MKKFEQILDPRLNGKYDLKSAQKLAAIANRCLLRQPKNRPRMSQVLEMVNHVIEAASVESPDGTVECSPLTDDDEKYAEESLKRRFLHHLIGDNKCLG</sequence>
<organism evidence="1">
    <name type="scientific">Sesamum radiatum</name>
    <name type="common">Black benniseed</name>
    <dbReference type="NCBI Taxonomy" id="300843"/>
    <lineage>
        <taxon>Eukaryota</taxon>
        <taxon>Viridiplantae</taxon>
        <taxon>Streptophyta</taxon>
        <taxon>Embryophyta</taxon>
        <taxon>Tracheophyta</taxon>
        <taxon>Spermatophyta</taxon>
        <taxon>Magnoliopsida</taxon>
        <taxon>eudicotyledons</taxon>
        <taxon>Gunneridae</taxon>
        <taxon>Pentapetalae</taxon>
        <taxon>asterids</taxon>
        <taxon>lamiids</taxon>
        <taxon>Lamiales</taxon>
        <taxon>Pedaliaceae</taxon>
        <taxon>Sesamum</taxon>
    </lineage>
</organism>
<keyword evidence="1" id="KW-0808">Transferase</keyword>
<dbReference type="SUPFAM" id="SSF56112">
    <property type="entry name" value="Protein kinase-like (PK-like)"/>
    <property type="match status" value="1"/>
</dbReference>
<gene>
    <name evidence="1" type="ORF">Sradi_6537700</name>
</gene>
<reference evidence="1" key="1">
    <citation type="submission" date="2020-06" db="EMBL/GenBank/DDBJ databases">
        <authorList>
            <person name="Li T."/>
            <person name="Hu X."/>
            <person name="Zhang T."/>
            <person name="Song X."/>
            <person name="Zhang H."/>
            <person name="Dai N."/>
            <person name="Sheng W."/>
            <person name="Hou X."/>
            <person name="Wei L."/>
        </authorList>
    </citation>
    <scope>NUCLEOTIDE SEQUENCE</scope>
    <source>
        <strain evidence="1">G02</strain>
        <tissue evidence="1">Leaf</tissue>
    </source>
</reference>
<dbReference type="AlphaFoldDB" id="A0AAW2JWZ7"/>
<dbReference type="GO" id="GO:0016301">
    <property type="term" value="F:kinase activity"/>
    <property type="evidence" value="ECO:0007669"/>
    <property type="project" value="UniProtKB-KW"/>
</dbReference>
<dbReference type="InterPro" id="IPR011009">
    <property type="entry name" value="Kinase-like_dom_sf"/>
</dbReference>